<keyword evidence="1" id="KW-1133">Transmembrane helix</keyword>
<dbReference type="STRING" id="362418.IW19_11575"/>
<sequence length="183" mass="21048">MTKKVKNTIALGFPIVMFITTALLFYITSLKSQKSYIELAGPNSKIALEKEYYKIYSLSAEGDPKKSFTIKADENKLPDTLKISISRKTEHRWIRSSQTTILDGKKYEYLNTLTVPKKGLYTVLIYDSESTKARLVIQNQNDDDYFFKSIVIYYLLSILSIVLLVIVLLFLLVKTIINRKSKI</sequence>
<dbReference type="RefSeq" id="WP_035684275.1">
    <property type="nucleotide sequence ID" value="NZ_JPRL01000001.1"/>
</dbReference>
<reference evidence="2 3" key="1">
    <citation type="submission" date="2014-07" db="EMBL/GenBank/DDBJ databases">
        <title>Genome of Flavobacterium reichenbachii LMG 25512.</title>
        <authorList>
            <person name="Stropko S.J."/>
            <person name="Pipes S.E."/>
            <person name="Newman J.D."/>
        </authorList>
    </citation>
    <scope>NUCLEOTIDE SEQUENCE [LARGE SCALE GENOMIC DNA]</scope>
    <source>
        <strain evidence="2 3">LMG 25512</strain>
    </source>
</reference>
<dbReference type="OrthoDB" id="9990816at2"/>
<name>A0A085ZNW5_9FLAO</name>
<keyword evidence="3" id="KW-1185">Reference proteome</keyword>
<comment type="caution">
    <text evidence="2">The sequence shown here is derived from an EMBL/GenBank/DDBJ whole genome shotgun (WGS) entry which is preliminary data.</text>
</comment>
<feature type="transmembrane region" description="Helical" evidence="1">
    <location>
        <begin position="151"/>
        <end position="173"/>
    </location>
</feature>
<evidence type="ECO:0000313" key="3">
    <source>
        <dbReference type="Proteomes" id="UP000028715"/>
    </source>
</evidence>
<organism evidence="2 3">
    <name type="scientific">Flavobacterium reichenbachii</name>
    <dbReference type="NCBI Taxonomy" id="362418"/>
    <lineage>
        <taxon>Bacteria</taxon>
        <taxon>Pseudomonadati</taxon>
        <taxon>Bacteroidota</taxon>
        <taxon>Flavobacteriia</taxon>
        <taxon>Flavobacteriales</taxon>
        <taxon>Flavobacteriaceae</taxon>
        <taxon>Flavobacterium</taxon>
    </lineage>
</organism>
<evidence type="ECO:0000256" key="1">
    <source>
        <dbReference type="SAM" id="Phobius"/>
    </source>
</evidence>
<dbReference type="EMBL" id="JPRL01000001">
    <property type="protein sequence ID" value="KFF06129.1"/>
    <property type="molecule type" value="Genomic_DNA"/>
</dbReference>
<dbReference type="Proteomes" id="UP000028715">
    <property type="component" value="Unassembled WGS sequence"/>
</dbReference>
<gene>
    <name evidence="2" type="ORF">IW19_11575</name>
</gene>
<feature type="transmembrane region" description="Helical" evidence="1">
    <location>
        <begin position="7"/>
        <end position="27"/>
    </location>
</feature>
<dbReference type="AlphaFoldDB" id="A0A085ZNW5"/>
<accession>A0A085ZNW5</accession>
<proteinExistence type="predicted"/>
<keyword evidence="1" id="KW-0812">Transmembrane</keyword>
<evidence type="ECO:0000313" key="2">
    <source>
        <dbReference type="EMBL" id="KFF06129.1"/>
    </source>
</evidence>
<keyword evidence="1" id="KW-0472">Membrane</keyword>
<protein>
    <submittedName>
        <fullName evidence="2">Uncharacterized protein</fullName>
    </submittedName>
</protein>